<evidence type="ECO:0000313" key="1">
    <source>
        <dbReference type="EMBL" id="MPM24101.1"/>
    </source>
</evidence>
<dbReference type="EMBL" id="VSSQ01004186">
    <property type="protein sequence ID" value="MPM24101.1"/>
    <property type="molecule type" value="Genomic_DNA"/>
</dbReference>
<proteinExistence type="predicted"/>
<dbReference type="AlphaFoldDB" id="A0A644Y844"/>
<protein>
    <submittedName>
        <fullName evidence="1">Uncharacterized protein</fullName>
    </submittedName>
</protein>
<name>A0A644Y844_9ZZZZ</name>
<organism evidence="1">
    <name type="scientific">bioreactor metagenome</name>
    <dbReference type="NCBI Taxonomy" id="1076179"/>
    <lineage>
        <taxon>unclassified sequences</taxon>
        <taxon>metagenomes</taxon>
        <taxon>ecological metagenomes</taxon>
    </lineage>
</organism>
<reference evidence="1" key="1">
    <citation type="submission" date="2019-08" db="EMBL/GenBank/DDBJ databases">
        <authorList>
            <person name="Kucharzyk K."/>
            <person name="Murdoch R.W."/>
            <person name="Higgins S."/>
            <person name="Loffler F."/>
        </authorList>
    </citation>
    <scope>NUCLEOTIDE SEQUENCE</scope>
</reference>
<gene>
    <name evidence="1" type="ORF">SDC9_70582</name>
</gene>
<accession>A0A644Y844</accession>
<comment type="caution">
    <text evidence="1">The sequence shown here is derived from an EMBL/GenBank/DDBJ whole genome shotgun (WGS) entry which is preliminary data.</text>
</comment>
<sequence length="134" mass="15393">MGSCILRPSPQTLHHICLSPGHITHPMPRRHGRFLPLPPHQEQIRAVHMLCVLHRQIASHAHLLRTFRNLCPSWIQSFPHAEECHYRHCHHHPRSATYQASHAPRSLLCEVAGHKSLLSSPPFPFEISSYSPRL</sequence>